<protein>
    <recommendedName>
        <fullName evidence="10">DUF11 domain-containing protein</fullName>
    </recommendedName>
</protein>
<dbReference type="Pfam" id="PF17210">
    <property type="entry name" value="SdrD_B"/>
    <property type="match status" value="4"/>
</dbReference>
<feature type="domain" description="DUF7933" evidence="7">
    <location>
        <begin position="891"/>
        <end position="1024"/>
    </location>
</feature>
<reference evidence="8 9" key="1">
    <citation type="submission" date="2017-06" db="EMBL/GenBank/DDBJ databases">
        <title>Azoarcus sp. TSNA42 complete genome sequence.</title>
        <authorList>
            <person name="Woo J.-H."/>
            <person name="Kim H.-S."/>
        </authorList>
    </citation>
    <scope>NUCLEOTIDE SEQUENCE [LARGE SCALE GENOMIC DNA]</scope>
    <source>
        <strain evidence="8 9">TSNA42</strain>
    </source>
</reference>
<feature type="compositionally biased region" description="Polar residues" evidence="4">
    <location>
        <begin position="1765"/>
        <end position="1775"/>
    </location>
</feature>
<dbReference type="Pfam" id="PF25564">
    <property type="entry name" value="DUF7933"/>
    <property type="match status" value="9"/>
</dbReference>
<name>A0A2U8H283_9RHOO</name>
<feature type="domain" description="DUF7933" evidence="7">
    <location>
        <begin position="69"/>
        <end position="187"/>
    </location>
</feature>
<dbReference type="InterPro" id="IPR057693">
    <property type="entry name" value="DUF7933"/>
</dbReference>
<evidence type="ECO:0000256" key="3">
    <source>
        <dbReference type="ARBA" id="ARBA00022729"/>
    </source>
</evidence>
<feature type="domain" description="DUF11" evidence="5">
    <location>
        <begin position="472"/>
        <end position="535"/>
    </location>
</feature>
<feature type="domain" description="DUF7933" evidence="7">
    <location>
        <begin position="336"/>
        <end position="468"/>
    </location>
</feature>
<feature type="domain" description="SD-repeat containing protein B" evidence="6">
    <location>
        <begin position="1558"/>
        <end position="1637"/>
    </location>
</feature>
<evidence type="ECO:0000259" key="7">
    <source>
        <dbReference type="Pfam" id="PF25564"/>
    </source>
</evidence>
<accession>A0A2U8H283</accession>
<feature type="domain" description="DUF7933" evidence="7">
    <location>
        <begin position="1031"/>
        <end position="1147"/>
    </location>
</feature>
<dbReference type="InterPro" id="IPR051172">
    <property type="entry name" value="Chlamydia_OmcB"/>
</dbReference>
<dbReference type="NCBIfam" id="TIGR01451">
    <property type="entry name" value="B_ant_repeat"/>
    <property type="match status" value="3"/>
</dbReference>
<evidence type="ECO:0000256" key="2">
    <source>
        <dbReference type="ARBA" id="ARBA00022525"/>
    </source>
</evidence>
<dbReference type="GO" id="GO:0005576">
    <property type="term" value="C:extracellular region"/>
    <property type="evidence" value="ECO:0007669"/>
    <property type="project" value="UniProtKB-SubCell"/>
</dbReference>
<dbReference type="EMBL" id="CP022188">
    <property type="protein sequence ID" value="AWI80097.1"/>
    <property type="molecule type" value="Genomic_DNA"/>
</dbReference>
<feature type="domain" description="DUF7933" evidence="7">
    <location>
        <begin position="1167"/>
        <end position="1288"/>
    </location>
</feature>
<evidence type="ECO:0000313" key="9">
    <source>
        <dbReference type="Proteomes" id="UP000244902"/>
    </source>
</evidence>
<dbReference type="InterPro" id="IPR013783">
    <property type="entry name" value="Ig-like_fold"/>
</dbReference>
<dbReference type="Proteomes" id="UP000244902">
    <property type="component" value="Chromosome"/>
</dbReference>
<dbReference type="SUPFAM" id="SSF117074">
    <property type="entry name" value="Hypothetical protein PA1324"/>
    <property type="match status" value="4"/>
</dbReference>
<dbReference type="InterPro" id="IPR033764">
    <property type="entry name" value="Sdr_B"/>
</dbReference>
<evidence type="ECO:0000256" key="4">
    <source>
        <dbReference type="SAM" id="MobiDB-lite"/>
    </source>
</evidence>
<feature type="domain" description="DUF7933" evidence="7">
    <location>
        <begin position="199"/>
        <end position="309"/>
    </location>
</feature>
<proteinExistence type="predicted"/>
<dbReference type="Gene3D" id="2.60.40.1120">
    <property type="entry name" value="Carboxypeptidase-like, regulatory domain"/>
    <property type="match status" value="1"/>
</dbReference>
<feature type="domain" description="DUF11" evidence="5">
    <location>
        <begin position="1805"/>
        <end position="1926"/>
    </location>
</feature>
<evidence type="ECO:0000313" key="8">
    <source>
        <dbReference type="EMBL" id="AWI80097.1"/>
    </source>
</evidence>
<feature type="domain" description="DUF7933" evidence="7">
    <location>
        <begin position="761"/>
        <end position="882"/>
    </location>
</feature>
<feature type="domain" description="SD-repeat containing protein B" evidence="6">
    <location>
        <begin position="1427"/>
        <end position="1507"/>
    </location>
</feature>
<dbReference type="Pfam" id="PF01345">
    <property type="entry name" value="DUF11"/>
    <property type="match status" value="3"/>
</dbReference>
<dbReference type="Gene3D" id="2.60.40.10">
    <property type="entry name" value="Immunoglobulins"/>
    <property type="match status" value="5"/>
</dbReference>
<feature type="domain" description="SD-repeat containing protein B" evidence="6">
    <location>
        <begin position="1937"/>
        <end position="2006"/>
    </location>
</feature>
<dbReference type="InterPro" id="IPR008969">
    <property type="entry name" value="CarboxyPept-like_regulatory"/>
</dbReference>
<dbReference type="InterPro" id="IPR047589">
    <property type="entry name" value="DUF11_rpt"/>
</dbReference>
<feature type="domain" description="DUF7933" evidence="7">
    <location>
        <begin position="616"/>
        <end position="732"/>
    </location>
</feature>
<evidence type="ECO:0000256" key="1">
    <source>
        <dbReference type="ARBA" id="ARBA00004613"/>
    </source>
</evidence>
<evidence type="ECO:0000259" key="6">
    <source>
        <dbReference type="Pfam" id="PF17210"/>
    </source>
</evidence>
<gene>
    <name evidence="8" type="ORF">CEW87_12385</name>
</gene>
<feature type="compositionally biased region" description="Polar residues" evidence="4">
    <location>
        <begin position="1745"/>
        <end position="1757"/>
    </location>
</feature>
<keyword evidence="2" id="KW-0964">Secreted</keyword>
<comment type="subcellular location">
    <subcellularLocation>
        <location evidence="1">Secreted</location>
    </subcellularLocation>
</comment>
<feature type="region of interest" description="Disordered" evidence="4">
    <location>
        <begin position="1745"/>
        <end position="1775"/>
    </location>
</feature>
<feature type="domain" description="DUF11" evidence="5">
    <location>
        <begin position="2217"/>
        <end position="2326"/>
    </location>
</feature>
<keyword evidence="3" id="KW-0732">Signal</keyword>
<dbReference type="PANTHER" id="PTHR34819">
    <property type="entry name" value="LARGE CYSTEINE-RICH PERIPLASMIC PROTEIN OMCB"/>
    <property type="match status" value="1"/>
</dbReference>
<dbReference type="InterPro" id="IPR001434">
    <property type="entry name" value="OmcB-like_DUF11"/>
</dbReference>
<feature type="domain" description="SD-repeat containing protein B" evidence="6">
    <location>
        <begin position="1684"/>
        <end position="1763"/>
    </location>
</feature>
<sequence length="2560" mass="254255">MRVSMFNSPVSVLAESGLLRAFSKPFLRSNRSRRLLLALSCALLSLPTAQAAITVSKNITSGYTGTPYPGDTTAFTLTLSNDNSGSAVTGVSFTDNMAAAGIYVVRAVSDSCGGTLTAVPGSQQISLTGGVIPVAPSASVSGTCSVVFEVNATTVGERVNTVGVGAVTGNDGNAVANTSPAQQSFTVLPLSSLTTSVLFSPDSVVQFDQVSTLRIRVNNPNSVAAVPLNSTSFTLPAGVAVAATPNASVTCTGTDAVNDGVFSPAAGATGALTMTGGTAGRSGRCDVLVDVIGTDAGVNGSNSVTLTMNGSDVSNARGLAVSGSSDSLTIVSPLRVGKSFSPASMRSGQDGSLVITLYNDGSVALNGVGFTDDPIGTPAGGSGGTLTIASGATTTCSGGTLTAVAGSSGIQLSGASIPASSSCTVTVPFTATLDIASVSKVFNNTIAAGDVGNSRSVTSRPASASVTVHGQIEVAKSQSPSNPAAGGIVVYSVALRNYSGSALTGVRFIDTLPSGVTVVPTVSPTMSGAGCSGSLANDYSNTSVPAFTLDLAAGSGGSPSLCTVSFTAQVAYGTAQGQSRVNSIAAGTVCENNGAGPICNPSASNNVTLTVNHTATVAKSFSVTSLPEGGVSELTITLTNNTQNPLTSVQVTDNLPAGMLVDSSAIASTTCVGGSVTATPNQDQVSLSGATIPARASGGTGTSGSCVVKVNVTGAAGNYTNTIPASTLAATQQLPDGTLQPATYGQAASASITFRSALSAAKSFLPVTVQSGGQSRVSIRLRNTETTGTLYNVSLSDNLPSGLTVSNPANAYSTCDGPLTITATPGAGVVQLSGATLPPSSECDLVFMVDSSGSGPWVNTIPIGGITADGGVRNTAALSATLQSASGSVVVTQTISPNTIDSPGESSRLTITLLNNGGLDLSGLSFTNHFTDTGLSSGTLTGLRLSANPNATTTCPGGVISATSNGTSIGLSGASLAGGTGATCTVSANVTTLTTGTVQNFIPVGAVSTAEGVANADGSTASLAALGRIGVEKSFSPSTVAPGQRARLTLRFINPLTLPLANISVTDDLPTNMTVPAGANPVITCAGGSITTPTASQVVVSGGTLGAASGGVSTTCVAEIDVVVSAEGSYTNVINAGEVTASSGGTSVSNPPPGASATLEARTKVSIAKAFSPSTVRPGENTRLTITLSNPNAVALHGATLTDNLPSGLTVALTPNASTTCGGTVNAVSSATSVSLAGATIPATGTCQVQVDAVSNVSGVYTNTIPANALSTDEGVRNEDPASAQVIVSVPPVVTKQFSPASMPSGGTSTLSIFLGNENASTLTLSKVFQDVLPTAPGSLVIASPNGLSSTCTGTVTATAGSGQVSLASGAQIPAGGCQISVNVTGTIEGSYNNYIPASALSTNLGDNRDPAAATLEISPLGYVSGRVFLDKNVTPNGLFDGSDTGLAGVTVTLSGVETVGGAVISRTTTSDALGNYAFTGLNAGTYTVTQPVQPTGTLNGITTAGTVSGGGGGSPGTATPVTTATSAIANIILNESGGSVASSPNNNFAEVPTSTISGSVFLDQNNNGVQNGADAGISAQTIRLTGTDNNGNAVTVDTTTDASGNYTFSGLAPGSYTVTQLAQPADTANGQTVPGAVGNGGSAGSATAPTTVPSQIAGIVLPPATVSAANNFAELPNGRSIRGQVFLDYAGNGAVDGSDYGIGAQVINLSGTDASGNPVTRTTTSLADGSFEFSGLPEGTYTIDQPAQPPSTTNVTPVVGSAGGSASNNPTGGVSSRISGIAMTGTTMVSGGNLFPEMPGAAPDLAISKTHTPATFAAGGTTGYYTLVPSNVGSVATSGLITVVDTLPAGITPVALPTTGAWSCSAAGQIVTCTSSNVIAAASVGDSIVLRVAVASGLAGQILTNQAVISGGGEPAGFEGNNTASDPTPIADAASVAGKVWRDLNHDRVLDSGEPLAEGWIVELLLSGVQVGTTTTAADGSYSFTGLAPGPDYQIRFREPTTGVTFGRPVPNERGLSYSNGTWDASANPGGASNVDGTLSGLTLASGTNTVEQSLPLDPQGVVYDAVTRQPVQGAVVTLSGPGGFDPALHVLGGSATQTTGADGIYQFLLLAGAPAGNYSLSVTVPPGYVPGTSTLIPACTNVPSVGAAPAPALVVVSNTAPAAGTAPHDPVACEASISATATTTQYYLGFVLTPGTSANVLNNHIPLDPILGGAIRITKTTPLVSVSKGGLVPYTITATNTLSAALGNIDVVDQVPPGFKYRSGSASVRHGGSSAFVAAEPVANGRALNWAAQSFAAGETKTYRLVLVIGAGVGEGEYTNLAWALNNIVSERVSNIGSAVVRVIPDPVFDCSDIIGKVFDDKNANGYQDDGEPGIPNVRVVTARGLLVTADAEGRFHVTCADIPQQDRGSNFVMKLDERTLPSGYRLTTENPRDVRTTRGKMVKLNFGATVHKVFRIEVDARAFTANDSLAPEWVGQLRALVPQLALQPAVARLAYRLGDAAEADLAEQRLAAMGAQLKDFYQQAEETDDKDGESDRPPLMVETEIIGASVRSQGAQQ</sequence>
<evidence type="ECO:0008006" key="10">
    <source>
        <dbReference type="Google" id="ProtNLM"/>
    </source>
</evidence>
<feature type="domain" description="DUF7933" evidence="7">
    <location>
        <begin position="1292"/>
        <end position="1418"/>
    </location>
</feature>
<dbReference type="SUPFAM" id="SSF49464">
    <property type="entry name" value="Carboxypeptidase regulatory domain-like"/>
    <property type="match status" value="1"/>
</dbReference>
<organism evidence="8 9">
    <name type="scientific">Parazoarcus communis</name>
    <dbReference type="NCBI Taxonomy" id="41977"/>
    <lineage>
        <taxon>Bacteria</taxon>
        <taxon>Pseudomonadati</taxon>
        <taxon>Pseudomonadota</taxon>
        <taxon>Betaproteobacteria</taxon>
        <taxon>Rhodocyclales</taxon>
        <taxon>Zoogloeaceae</taxon>
        <taxon>Parazoarcus</taxon>
    </lineage>
</organism>
<evidence type="ECO:0000259" key="5">
    <source>
        <dbReference type="Pfam" id="PF01345"/>
    </source>
</evidence>